<reference evidence="6 7" key="1">
    <citation type="journal article" date="2016" name="Nat. Commun.">
        <title>Thousands of microbial genomes shed light on interconnected biogeochemical processes in an aquifer system.</title>
        <authorList>
            <person name="Anantharaman K."/>
            <person name="Brown C.T."/>
            <person name="Hug L.A."/>
            <person name="Sharon I."/>
            <person name="Castelle C.J."/>
            <person name="Probst A.J."/>
            <person name="Thomas B.C."/>
            <person name="Singh A."/>
            <person name="Wilkins M.J."/>
            <person name="Karaoz U."/>
            <person name="Brodie E.L."/>
            <person name="Williams K.H."/>
            <person name="Hubbard S.S."/>
            <person name="Banfield J.F."/>
        </authorList>
    </citation>
    <scope>NUCLEOTIDE SEQUENCE [LARGE SCALE GENOMIC DNA]</scope>
</reference>
<dbReference type="GO" id="GO:0016788">
    <property type="term" value="F:hydrolase activity, acting on ester bonds"/>
    <property type="evidence" value="ECO:0007669"/>
    <property type="project" value="InterPro"/>
</dbReference>
<evidence type="ECO:0000256" key="4">
    <source>
        <dbReference type="ARBA" id="ARBA00022833"/>
    </source>
</evidence>
<proteinExistence type="predicted"/>
<dbReference type="GO" id="GO:0046872">
    <property type="term" value="F:metal ion binding"/>
    <property type="evidence" value="ECO:0007669"/>
    <property type="project" value="UniProtKB-KW"/>
</dbReference>
<evidence type="ECO:0000256" key="1">
    <source>
        <dbReference type="ARBA" id="ARBA00001947"/>
    </source>
</evidence>
<feature type="domain" description="Succinylglutamate desuccinylase/Aspartoacylase catalytic" evidence="5">
    <location>
        <begin position="39"/>
        <end position="221"/>
    </location>
</feature>
<dbReference type="Pfam" id="PF24827">
    <property type="entry name" value="AstE_AspA_cat"/>
    <property type="match status" value="1"/>
</dbReference>
<keyword evidence="2" id="KW-0479">Metal-binding</keyword>
<evidence type="ECO:0000313" key="7">
    <source>
        <dbReference type="Proteomes" id="UP000176501"/>
    </source>
</evidence>
<keyword evidence="3" id="KW-0378">Hydrolase</keyword>
<dbReference type="PANTHER" id="PTHR37326:SF1">
    <property type="entry name" value="BLL3975 PROTEIN"/>
    <property type="match status" value="1"/>
</dbReference>
<dbReference type="AlphaFoldDB" id="A0A1F7WA00"/>
<dbReference type="Proteomes" id="UP000176501">
    <property type="component" value="Unassembled WGS sequence"/>
</dbReference>
<dbReference type="InterPro" id="IPR055438">
    <property type="entry name" value="AstE_AspA_cat"/>
</dbReference>
<keyword evidence="4" id="KW-0862">Zinc</keyword>
<evidence type="ECO:0000313" key="6">
    <source>
        <dbReference type="EMBL" id="OGL99620.1"/>
    </source>
</evidence>
<evidence type="ECO:0000256" key="2">
    <source>
        <dbReference type="ARBA" id="ARBA00022723"/>
    </source>
</evidence>
<dbReference type="Gene3D" id="3.40.630.10">
    <property type="entry name" value="Zn peptidases"/>
    <property type="match status" value="1"/>
</dbReference>
<dbReference type="SUPFAM" id="SSF53187">
    <property type="entry name" value="Zn-dependent exopeptidases"/>
    <property type="match status" value="1"/>
</dbReference>
<dbReference type="InterPro" id="IPR053138">
    <property type="entry name" value="N-alpha-Ac-DABA_deacetylase"/>
</dbReference>
<dbReference type="PANTHER" id="PTHR37326">
    <property type="entry name" value="BLL3975 PROTEIN"/>
    <property type="match status" value="1"/>
</dbReference>
<organism evidence="6 7">
    <name type="scientific">Candidatus Uhrbacteria bacterium RIFOXYB2_FULL_57_15</name>
    <dbReference type="NCBI Taxonomy" id="1802422"/>
    <lineage>
        <taxon>Bacteria</taxon>
        <taxon>Candidatus Uhriibacteriota</taxon>
    </lineage>
</organism>
<comment type="cofactor">
    <cofactor evidence="1">
        <name>Zn(2+)</name>
        <dbReference type="ChEBI" id="CHEBI:29105"/>
    </cofactor>
</comment>
<evidence type="ECO:0000256" key="3">
    <source>
        <dbReference type="ARBA" id="ARBA00022801"/>
    </source>
</evidence>
<name>A0A1F7WA00_9BACT</name>
<evidence type="ECO:0000259" key="5">
    <source>
        <dbReference type="Pfam" id="PF24827"/>
    </source>
</evidence>
<comment type="caution">
    <text evidence="6">The sequence shown here is derived from an EMBL/GenBank/DDBJ whole genome shotgun (WGS) entry which is preliminary data.</text>
</comment>
<dbReference type="EMBL" id="MGFE01000001">
    <property type="protein sequence ID" value="OGL99620.1"/>
    <property type="molecule type" value="Genomic_DNA"/>
</dbReference>
<sequence>MTNRLFSLFSNPSIRMTSVGFGDRSVKVPVAEIDGNRSGRTLLVTGGTDGDEYAGMEAAYGLIKKYADGDFAGRLVVVPVVNVPGFEAECSQNPMDGKFPKLVGLGNARGTPTDRLMRWLVETHAFKADAWLDLHGGAMTEGVRPFVWTFQTGVNEPDLLAQAFMRSCGADTALVERCGAGKAVELARQGCAYALVESGARGRCDAESVSRHVAWSEAMMRCLGMIDGKAVPRDPERVLSRVQYVRVPYAGAWHPADFSPDAIERGMTLGTCFRLDGTDQRTITAPVSGTGLWWKETMAMRDGDILIAIGSH</sequence>
<gene>
    <name evidence="6" type="ORF">A2304_04430</name>
</gene>
<protein>
    <recommendedName>
        <fullName evidence="5">Succinylglutamate desuccinylase/Aspartoacylase catalytic domain-containing protein</fullName>
    </recommendedName>
</protein>
<accession>A0A1F7WA00</accession>